<protein>
    <submittedName>
        <fullName evidence="3">Uncharacterized protein</fullName>
    </submittedName>
</protein>
<dbReference type="Proteomes" id="UP000759131">
    <property type="component" value="Unassembled WGS sequence"/>
</dbReference>
<feature type="non-terminal residue" evidence="3">
    <location>
        <position position="346"/>
    </location>
</feature>
<evidence type="ECO:0000256" key="1">
    <source>
        <dbReference type="ARBA" id="ARBA00023054"/>
    </source>
</evidence>
<organism evidence="3">
    <name type="scientific">Medioppia subpectinata</name>
    <dbReference type="NCBI Taxonomy" id="1979941"/>
    <lineage>
        <taxon>Eukaryota</taxon>
        <taxon>Metazoa</taxon>
        <taxon>Ecdysozoa</taxon>
        <taxon>Arthropoda</taxon>
        <taxon>Chelicerata</taxon>
        <taxon>Arachnida</taxon>
        <taxon>Acari</taxon>
        <taxon>Acariformes</taxon>
        <taxon>Sarcoptiformes</taxon>
        <taxon>Oribatida</taxon>
        <taxon>Brachypylina</taxon>
        <taxon>Oppioidea</taxon>
        <taxon>Oppiidae</taxon>
        <taxon>Medioppia</taxon>
    </lineage>
</organism>
<dbReference type="AlphaFoldDB" id="A0A7R9QF78"/>
<evidence type="ECO:0000313" key="3">
    <source>
        <dbReference type="EMBL" id="CAD7643400.1"/>
    </source>
</evidence>
<dbReference type="PANTHER" id="PTHR32123">
    <property type="entry name" value="BICD FAMILY-LIKE CARGO ADAPTER"/>
    <property type="match status" value="1"/>
</dbReference>
<evidence type="ECO:0000256" key="2">
    <source>
        <dbReference type="SAM" id="Coils"/>
    </source>
</evidence>
<dbReference type="EMBL" id="CAJPIZ010029155">
    <property type="protein sequence ID" value="CAG2119632.1"/>
    <property type="molecule type" value="Genomic_DNA"/>
</dbReference>
<gene>
    <name evidence="3" type="ORF">OSB1V03_LOCUS19579</name>
</gene>
<feature type="coiled-coil region" evidence="2">
    <location>
        <begin position="225"/>
        <end position="252"/>
    </location>
</feature>
<dbReference type="EMBL" id="OC883730">
    <property type="protein sequence ID" value="CAD7643400.1"/>
    <property type="molecule type" value="Genomic_DNA"/>
</dbReference>
<feature type="non-terminal residue" evidence="3">
    <location>
        <position position="1"/>
    </location>
</feature>
<dbReference type="OrthoDB" id="9451547at2759"/>
<keyword evidence="1 2" id="KW-0175">Coiled coil</keyword>
<dbReference type="PANTHER" id="PTHR32123:SF13">
    <property type="entry name" value="BICAUDAL D-RELATED PROTEIN HOMOLOG"/>
    <property type="match status" value="1"/>
</dbReference>
<proteinExistence type="predicted"/>
<reference evidence="3" key="1">
    <citation type="submission" date="2020-11" db="EMBL/GenBank/DDBJ databases">
        <authorList>
            <person name="Tran Van P."/>
        </authorList>
    </citation>
    <scope>NUCLEOTIDE SEQUENCE</scope>
</reference>
<feature type="coiled-coil region" evidence="2">
    <location>
        <begin position="1"/>
        <end position="77"/>
    </location>
</feature>
<name>A0A7R9QF78_9ACAR</name>
<evidence type="ECO:0000313" key="4">
    <source>
        <dbReference type="Proteomes" id="UP000759131"/>
    </source>
</evidence>
<sequence length="346" mass="40105">INLLSRRKSDLEKRISSLTQDREHLNVSLEESSDRIFLLEKQLQQQECELRTQHKDLEELRHANSQLHNKLDAVARRSVPSDHNSVTGGHHSLFNEIEMSSQSSNDEDLRSLNGRIDYTEDEIDCDERDSSYSSSIHSDSSKLKQELIEVYHLLRQTCHELHRKRENSGNFNSTQDSGIQTIPEEIPINQLKNGMFRTIVRDLVSLLNDLNMEYNEMPCISCQTVADERCELEKLRKEVTAQSDQLKRSGDQLNEMTKQLTIQDTELTAIKEERELLKSDISNATGMAKDEIVKRAWEVRDQAVARKNVVEVELAKTRIEVMHINSQLLETIQQKIELSQQLEQWQ</sequence>
<accession>A0A7R9QF78</accession>
<keyword evidence="4" id="KW-1185">Reference proteome</keyword>
<dbReference type="InterPro" id="IPR051149">
    <property type="entry name" value="Spindly/BICDR_Dynein_Adapter"/>
</dbReference>